<feature type="region of interest" description="Disordered" evidence="1">
    <location>
        <begin position="117"/>
        <end position="139"/>
    </location>
</feature>
<evidence type="ECO:0000313" key="2">
    <source>
        <dbReference type="EMBL" id="GAA1408628.1"/>
    </source>
</evidence>
<feature type="compositionally biased region" description="Low complexity" evidence="1">
    <location>
        <begin position="24"/>
        <end position="37"/>
    </location>
</feature>
<keyword evidence="3" id="KW-1185">Reference proteome</keyword>
<comment type="caution">
    <text evidence="2">The sequence shown here is derived from an EMBL/GenBank/DDBJ whole genome shotgun (WGS) entry which is preliminary data.</text>
</comment>
<accession>A0ABN1YEW5</accession>
<feature type="compositionally biased region" description="Basic and acidic residues" evidence="1">
    <location>
        <begin position="1"/>
        <end position="11"/>
    </location>
</feature>
<dbReference type="EMBL" id="BAAAKJ010000344">
    <property type="protein sequence ID" value="GAA1408628.1"/>
    <property type="molecule type" value="Genomic_DNA"/>
</dbReference>
<sequence>MPAIDDHDHLSDPVGGDGPPGPADPADLTAPADPTGPVDLADFGAFLRVSAELTGFDETELRDTGMADEHHRTLLAHRVRDEHALLHLWYVGAWPDEPPSSPRAHDRGLMWRTFHGAAPGSTAPGHGSWAEAPGTGGDR</sequence>
<dbReference type="RefSeq" id="WP_344342850.1">
    <property type="nucleotide sequence ID" value="NZ_BAAAKJ010000344.1"/>
</dbReference>
<evidence type="ECO:0000313" key="3">
    <source>
        <dbReference type="Proteomes" id="UP001499863"/>
    </source>
</evidence>
<gene>
    <name evidence="2" type="ORF">GCM10009639_58520</name>
</gene>
<evidence type="ECO:0000256" key="1">
    <source>
        <dbReference type="SAM" id="MobiDB-lite"/>
    </source>
</evidence>
<protein>
    <submittedName>
        <fullName evidence="2">Uncharacterized protein</fullName>
    </submittedName>
</protein>
<reference evidence="2 3" key="1">
    <citation type="journal article" date="2019" name="Int. J. Syst. Evol. Microbiol.">
        <title>The Global Catalogue of Microorganisms (GCM) 10K type strain sequencing project: providing services to taxonomists for standard genome sequencing and annotation.</title>
        <authorList>
            <consortium name="The Broad Institute Genomics Platform"/>
            <consortium name="The Broad Institute Genome Sequencing Center for Infectious Disease"/>
            <person name="Wu L."/>
            <person name="Ma J."/>
        </authorList>
    </citation>
    <scope>NUCLEOTIDE SEQUENCE [LARGE SCALE GENOMIC DNA]</scope>
    <source>
        <strain evidence="2 3">JCM 12393</strain>
    </source>
</reference>
<proteinExistence type="predicted"/>
<organism evidence="2 3">
    <name type="scientific">Kitasatospora putterlickiae</name>
    <dbReference type="NCBI Taxonomy" id="221725"/>
    <lineage>
        <taxon>Bacteria</taxon>
        <taxon>Bacillati</taxon>
        <taxon>Actinomycetota</taxon>
        <taxon>Actinomycetes</taxon>
        <taxon>Kitasatosporales</taxon>
        <taxon>Streptomycetaceae</taxon>
        <taxon>Kitasatospora</taxon>
    </lineage>
</organism>
<feature type="region of interest" description="Disordered" evidence="1">
    <location>
        <begin position="1"/>
        <end position="39"/>
    </location>
</feature>
<name>A0ABN1YEW5_9ACTN</name>
<dbReference type="Proteomes" id="UP001499863">
    <property type="component" value="Unassembled WGS sequence"/>
</dbReference>